<proteinExistence type="predicted"/>
<dbReference type="HOGENOM" id="CLU_192201_1_2_7"/>
<evidence type="ECO:0008006" key="3">
    <source>
        <dbReference type="Google" id="ProtNLM"/>
    </source>
</evidence>
<reference evidence="2" key="1">
    <citation type="submission" date="2005-10" db="EMBL/GenBank/DDBJ databases">
        <title>Complete sequence of Pelobacter carbinolicus DSM 2380.</title>
        <authorList>
            <person name="Copeland A."/>
            <person name="Lucas S."/>
            <person name="Lapidus A."/>
            <person name="Barry K."/>
            <person name="Detter J.C."/>
            <person name="Glavina T."/>
            <person name="Hammon N."/>
            <person name="Israni S."/>
            <person name="Pitluck S."/>
            <person name="Chertkov O."/>
            <person name="Schmutz J."/>
            <person name="Larimer F."/>
            <person name="Land M."/>
            <person name="Kyrpides N."/>
            <person name="Ivanova N."/>
            <person name="Richardson P."/>
        </authorList>
    </citation>
    <scope>NUCLEOTIDE SEQUENCE [LARGE SCALE GENOMIC DNA]</scope>
    <source>
        <strain evidence="2">DSM 2380 / NBRC 103641 / GraBd1</strain>
    </source>
</reference>
<accession>J9UI18</accession>
<reference evidence="1 2" key="2">
    <citation type="journal article" date="2012" name="BMC Genomics">
        <title>The genome of Pelobacter carbinolicus reveals surprising metabolic capabilities and physiological features.</title>
        <authorList>
            <person name="Aklujkar M."/>
            <person name="Haveman S.A."/>
            <person name="Didonato R.Jr."/>
            <person name="Chertkov O."/>
            <person name="Han C.S."/>
            <person name="Land M.L."/>
            <person name="Brown P."/>
            <person name="Lovley D.R."/>
        </authorList>
    </citation>
    <scope>NUCLEOTIDE SEQUENCE [LARGE SCALE GENOMIC DNA]</scope>
    <source>
        <strain evidence="2">DSM 2380 / NBRC 103641 / GraBd1</strain>
    </source>
</reference>
<evidence type="ECO:0000313" key="2">
    <source>
        <dbReference type="Proteomes" id="UP000002534"/>
    </source>
</evidence>
<organism evidence="1 2">
    <name type="scientific">Syntrophotalea carbinolica (strain DSM 2380 / NBRC 103641 / GraBd1)</name>
    <name type="common">Pelobacter carbinolicus</name>
    <dbReference type="NCBI Taxonomy" id="338963"/>
    <lineage>
        <taxon>Bacteria</taxon>
        <taxon>Pseudomonadati</taxon>
        <taxon>Thermodesulfobacteriota</taxon>
        <taxon>Desulfuromonadia</taxon>
        <taxon>Desulfuromonadales</taxon>
        <taxon>Syntrophotaleaceae</taxon>
        <taxon>Syntrophotalea</taxon>
    </lineage>
</organism>
<protein>
    <recommendedName>
        <fullName evidence="3">DUF3606 domain-containing protein</fullName>
    </recommendedName>
</protein>
<dbReference type="Proteomes" id="UP000002534">
    <property type="component" value="Chromosome"/>
</dbReference>
<gene>
    <name evidence="1" type="ordered locus">Pcar_3418</name>
</gene>
<keyword evidence="2" id="KW-1185">Reference proteome</keyword>
<dbReference type="STRING" id="338963.Pcar_3418"/>
<dbReference type="KEGG" id="pca:Pcar_3418"/>
<dbReference type="AlphaFoldDB" id="J9UI18"/>
<dbReference type="Pfam" id="PF12244">
    <property type="entry name" value="DUF3606"/>
    <property type="match status" value="1"/>
</dbReference>
<evidence type="ECO:0000313" key="1">
    <source>
        <dbReference type="EMBL" id="AFR67591.1"/>
    </source>
</evidence>
<sequence>MPDDLTKKRPLDSSRINIHEPYEVKYWSQKFGIMPSRLKELVAKYGTSAAVIAKMI</sequence>
<dbReference type="EMBL" id="CP000142">
    <property type="protein sequence ID" value="AFR67591.1"/>
    <property type="molecule type" value="Genomic_DNA"/>
</dbReference>
<dbReference type="InterPro" id="IPR022037">
    <property type="entry name" value="DUF3606"/>
</dbReference>
<dbReference type="OrthoDB" id="7030114at2"/>
<dbReference type="RefSeq" id="WP_011339770.1">
    <property type="nucleotide sequence ID" value="NC_007498.2"/>
</dbReference>
<name>J9UI18_SYNC1</name>